<evidence type="ECO:0000313" key="2">
    <source>
        <dbReference type="EMBL" id="JAE02068.1"/>
    </source>
</evidence>
<name>A0A0A9F1B5_ARUDO</name>
<dbReference type="AlphaFoldDB" id="A0A0A9F1B5"/>
<keyword evidence="1" id="KW-1133">Transmembrane helix</keyword>
<accession>A0A0A9F1B5</accession>
<evidence type="ECO:0000256" key="1">
    <source>
        <dbReference type="SAM" id="Phobius"/>
    </source>
</evidence>
<keyword evidence="1" id="KW-0812">Transmembrane</keyword>
<reference evidence="2" key="2">
    <citation type="journal article" date="2015" name="Data Brief">
        <title>Shoot transcriptome of the giant reed, Arundo donax.</title>
        <authorList>
            <person name="Barrero R.A."/>
            <person name="Guerrero F.D."/>
            <person name="Moolhuijzen P."/>
            <person name="Goolsby J.A."/>
            <person name="Tidwell J."/>
            <person name="Bellgard S.E."/>
            <person name="Bellgard M.I."/>
        </authorList>
    </citation>
    <scope>NUCLEOTIDE SEQUENCE</scope>
    <source>
        <tissue evidence="2">Shoot tissue taken approximately 20 cm above the soil surface</tissue>
    </source>
</reference>
<sequence length="65" mass="7830">MDTVEVLNWSKRLSYSNVMNFNLSNVISQHTPNFLVVSCNTYMRSFLFFCMYVLGFLWTHFEFQM</sequence>
<keyword evidence="1" id="KW-0472">Membrane</keyword>
<protein>
    <submittedName>
        <fullName evidence="2">Uncharacterized protein</fullName>
    </submittedName>
</protein>
<feature type="transmembrane region" description="Helical" evidence="1">
    <location>
        <begin position="42"/>
        <end position="61"/>
    </location>
</feature>
<dbReference type="EMBL" id="GBRH01195828">
    <property type="protein sequence ID" value="JAE02068.1"/>
    <property type="molecule type" value="Transcribed_RNA"/>
</dbReference>
<proteinExistence type="predicted"/>
<organism evidence="2">
    <name type="scientific">Arundo donax</name>
    <name type="common">Giant reed</name>
    <name type="synonym">Donax arundinaceus</name>
    <dbReference type="NCBI Taxonomy" id="35708"/>
    <lineage>
        <taxon>Eukaryota</taxon>
        <taxon>Viridiplantae</taxon>
        <taxon>Streptophyta</taxon>
        <taxon>Embryophyta</taxon>
        <taxon>Tracheophyta</taxon>
        <taxon>Spermatophyta</taxon>
        <taxon>Magnoliopsida</taxon>
        <taxon>Liliopsida</taxon>
        <taxon>Poales</taxon>
        <taxon>Poaceae</taxon>
        <taxon>PACMAD clade</taxon>
        <taxon>Arundinoideae</taxon>
        <taxon>Arundineae</taxon>
        <taxon>Arundo</taxon>
    </lineage>
</organism>
<reference evidence="2" key="1">
    <citation type="submission" date="2014-09" db="EMBL/GenBank/DDBJ databases">
        <authorList>
            <person name="Magalhaes I.L.F."/>
            <person name="Oliveira U."/>
            <person name="Santos F.R."/>
            <person name="Vidigal T.H.D.A."/>
            <person name="Brescovit A.D."/>
            <person name="Santos A.J."/>
        </authorList>
    </citation>
    <scope>NUCLEOTIDE SEQUENCE</scope>
    <source>
        <tissue evidence="2">Shoot tissue taken approximately 20 cm above the soil surface</tissue>
    </source>
</reference>